<dbReference type="AlphaFoldDB" id="A0A498HIV4"/>
<organism evidence="2 3">
    <name type="scientific">Malus domestica</name>
    <name type="common">Apple</name>
    <name type="synonym">Pyrus malus</name>
    <dbReference type="NCBI Taxonomy" id="3750"/>
    <lineage>
        <taxon>Eukaryota</taxon>
        <taxon>Viridiplantae</taxon>
        <taxon>Streptophyta</taxon>
        <taxon>Embryophyta</taxon>
        <taxon>Tracheophyta</taxon>
        <taxon>Spermatophyta</taxon>
        <taxon>Magnoliopsida</taxon>
        <taxon>eudicotyledons</taxon>
        <taxon>Gunneridae</taxon>
        <taxon>Pentapetalae</taxon>
        <taxon>rosids</taxon>
        <taxon>fabids</taxon>
        <taxon>Rosales</taxon>
        <taxon>Rosaceae</taxon>
        <taxon>Amygdaloideae</taxon>
        <taxon>Maleae</taxon>
        <taxon>Malus</taxon>
    </lineage>
</organism>
<reference evidence="2 3" key="1">
    <citation type="submission" date="2018-10" db="EMBL/GenBank/DDBJ databases">
        <title>A high-quality apple genome assembly.</title>
        <authorList>
            <person name="Hu J."/>
        </authorList>
    </citation>
    <scope>NUCLEOTIDE SEQUENCE [LARGE SCALE GENOMIC DNA]</scope>
    <source>
        <strain evidence="3">cv. HFTH1</strain>
        <tissue evidence="2">Young leaf</tissue>
    </source>
</reference>
<evidence type="ECO:0000313" key="2">
    <source>
        <dbReference type="EMBL" id="RXH69061.1"/>
    </source>
</evidence>
<proteinExistence type="predicted"/>
<keyword evidence="3" id="KW-1185">Reference proteome</keyword>
<accession>A0A498HIV4</accession>
<comment type="caution">
    <text evidence="2">The sequence shown here is derived from an EMBL/GenBank/DDBJ whole genome shotgun (WGS) entry which is preliminary data.</text>
</comment>
<evidence type="ECO:0000313" key="3">
    <source>
        <dbReference type="Proteomes" id="UP000290289"/>
    </source>
</evidence>
<dbReference type="EMBL" id="RDQH01000343">
    <property type="protein sequence ID" value="RXH69061.1"/>
    <property type="molecule type" value="Genomic_DNA"/>
</dbReference>
<gene>
    <name evidence="2" type="ORF">DVH24_031394</name>
</gene>
<dbReference type="Proteomes" id="UP000290289">
    <property type="component" value="Chromosome 17"/>
</dbReference>
<name>A0A498HIV4_MALDO</name>
<sequence length="225" mass="26080">MADSSGTSSKRVQGKGSEKDKKKKKVATCVRYTSSTKNRYRITYAELVGYQKSDMVKKFRDDVGVLVCDRCEVNWCEVNWESWRDIPKEIKMVMIDVLADYNSNCYSNLSTIADSGARSSKKMEGESSGKELMGIQKLDIRNKFMHDVRVLLRDKCNADWESWRAVPEEIKTHLVNVLEPDWDIDKSDPNLMKCIDNIFKSSFREWKFDVERETELNRIPKPPTA</sequence>
<feature type="compositionally biased region" description="Polar residues" evidence="1">
    <location>
        <begin position="1"/>
        <end position="11"/>
    </location>
</feature>
<protein>
    <submittedName>
        <fullName evidence="2">Uncharacterized protein</fullName>
    </submittedName>
</protein>
<feature type="region of interest" description="Disordered" evidence="1">
    <location>
        <begin position="1"/>
        <end position="23"/>
    </location>
</feature>
<evidence type="ECO:0000256" key="1">
    <source>
        <dbReference type="SAM" id="MobiDB-lite"/>
    </source>
</evidence>